<evidence type="ECO:0000256" key="3">
    <source>
        <dbReference type="ARBA" id="ARBA00015716"/>
    </source>
</evidence>
<dbReference type="Proteomes" id="UP000739565">
    <property type="component" value="Unassembled WGS sequence"/>
</dbReference>
<organism evidence="7 8">
    <name type="scientific">Zwartia hollandica</name>
    <dbReference type="NCBI Taxonomy" id="324606"/>
    <lineage>
        <taxon>Bacteria</taxon>
        <taxon>Pseudomonadati</taxon>
        <taxon>Pseudomonadota</taxon>
        <taxon>Betaproteobacteria</taxon>
        <taxon>Burkholderiales</taxon>
        <taxon>Alcaligenaceae</taxon>
        <taxon>Zwartia</taxon>
    </lineage>
</organism>
<proteinExistence type="inferred from homology"/>
<dbReference type="InterPro" id="IPR039255">
    <property type="entry name" value="YceD_bac"/>
</dbReference>
<protein>
    <recommendedName>
        <fullName evidence="3">Large ribosomal RNA subunit accumulation protein YceD</fullName>
    </recommendedName>
    <alternativeName>
        <fullName evidence="5">23S rRNA accumulation protein YceD</fullName>
    </alternativeName>
</protein>
<keyword evidence="8" id="KW-1185">Reference proteome</keyword>
<dbReference type="Pfam" id="PF02620">
    <property type="entry name" value="YceD"/>
    <property type="match status" value="1"/>
</dbReference>
<evidence type="ECO:0000256" key="1">
    <source>
        <dbReference type="ARBA" id="ARBA00002868"/>
    </source>
</evidence>
<reference evidence="7" key="1">
    <citation type="submission" date="2021-07" db="EMBL/GenBank/DDBJ databases">
        <title>New genus and species of the family Alcaligenaceae.</title>
        <authorList>
            <person name="Hahn M.W."/>
        </authorList>
    </citation>
    <scope>NUCLEOTIDE SEQUENCE</scope>
    <source>
        <strain evidence="7">LF4-65</strain>
    </source>
</reference>
<sequence>MSVDPVFRLSVPPVVDAFDFARRGQVVEGAFSIHRLQRLLDGLEEQPVGEVTELSAAPVLPGVVRYVIQGRRTKDDESQLVMRVQANLVLECQRCLGTLTLPIDRTTVFELVRRESDLSDDEPDEEDFDAPEQIVGSPKFDLAELLEDELILEVPYVPRHTQCPDMADLDAQADEVASREEPPSPFAVLGQLKKGK</sequence>
<evidence type="ECO:0000256" key="4">
    <source>
        <dbReference type="ARBA" id="ARBA00022517"/>
    </source>
</evidence>
<name>A0A953T5A8_9BURK</name>
<dbReference type="PANTHER" id="PTHR38099">
    <property type="entry name" value="LARGE RIBOSOMAL RNA SUBUNIT ACCUMULATION PROTEIN YCED"/>
    <property type="match status" value="1"/>
</dbReference>
<evidence type="ECO:0000313" key="7">
    <source>
        <dbReference type="EMBL" id="MBZ1351426.1"/>
    </source>
</evidence>
<dbReference type="GO" id="GO:0042254">
    <property type="term" value="P:ribosome biogenesis"/>
    <property type="evidence" value="ECO:0007669"/>
    <property type="project" value="UniProtKB-KW"/>
</dbReference>
<evidence type="ECO:0000256" key="5">
    <source>
        <dbReference type="ARBA" id="ARBA00031841"/>
    </source>
</evidence>
<comment type="caution">
    <text evidence="7">The sequence shown here is derived from an EMBL/GenBank/DDBJ whole genome shotgun (WGS) entry which is preliminary data.</text>
</comment>
<feature type="region of interest" description="Disordered" evidence="6">
    <location>
        <begin position="170"/>
        <end position="196"/>
    </location>
</feature>
<accession>A0A953T5A8</accession>
<keyword evidence="4" id="KW-0690">Ribosome biogenesis</keyword>
<dbReference type="AlphaFoldDB" id="A0A953T5A8"/>
<comment type="function">
    <text evidence="1">Plays a role in synthesis, processing and/or stability of 23S rRNA.</text>
</comment>
<dbReference type="EMBL" id="JAHXRI010000010">
    <property type="protein sequence ID" value="MBZ1351426.1"/>
    <property type="molecule type" value="Genomic_DNA"/>
</dbReference>
<comment type="similarity">
    <text evidence="2">Belongs to the DUF177 domain family.</text>
</comment>
<dbReference type="GO" id="GO:0005829">
    <property type="term" value="C:cytosol"/>
    <property type="evidence" value="ECO:0007669"/>
    <property type="project" value="TreeGrafter"/>
</dbReference>
<gene>
    <name evidence="7" type="ORF">KZZ10_12285</name>
</gene>
<evidence type="ECO:0000256" key="6">
    <source>
        <dbReference type="SAM" id="MobiDB-lite"/>
    </source>
</evidence>
<dbReference type="RefSeq" id="WP_259661825.1">
    <property type="nucleotide sequence ID" value="NZ_JAHXRI010000010.1"/>
</dbReference>
<evidence type="ECO:0000256" key="2">
    <source>
        <dbReference type="ARBA" id="ARBA00010740"/>
    </source>
</evidence>
<dbReference type="PANTHER" id="PTHR38099:SF1">
    <property type="entry name" value="LARGE RIBOSOMAL RNA SUBUNIT ACCUMULATION PROTEIN YCED"/>
    <property type="match status" value="1"/>
</dbReference>
<dbReference type="InterPro" id="IPR003772">
    <property type="entry name" value="YceD"/>
</dbReference>
<evidence type="ECO:0000313" key="8">
    <source>
        <dbReference type="Proteomes" id="UP000739565"/>
    </source>
</evidence>